<evidence type="ECO:0000313" key="2">
    <source>
        <dbReference type="EMBL" id="UNP28810.1"/>
    </source>
</evidence>
<dbReference type="Proteomes" id="UP000829194">
    <property type="component" value="Chromosome"/>
</dbReference>
<proteinExistence type="predicted"/>
<feature type="signal peptide" evidence="1">
    <location>
        <begin position="1"/>
        <end position="37"/>
    </location>
</feature>
<reference evidence="2 3" key="1">
    <citation type="submission" date="2022-03" db="EMBL/GenBank/DDBJ databases">
        <title>Complete genome sequence of Lysobacter capsici VKM B-2533 and Lysobacter gummosus 10.1.1, promising sources of lytic agents.</title>
        <authorList>
            <person name="Tarlachkov S.V."/>
            <person name="Kudryakova I.V."/>
            <person name="Afoshin A.S."/>
            <person name="Leontyevskaya E.A."/>
            <person name="Leontyevskaya N.V."/>
        </authorList>
    </citation>
    <scope>NUCLEOTIDE SEQUENCE [LARGE SCALE GENOMIC DNA]</scope>
    <source>
        <strain evidence="2 3">10.1.1</strain>
    </source>
</reference>
<accession>A0ABY3XA00</accession>
<evidence type="ECO:0000256" key="1">
    <source>
        <dbReference type="SAM" id="SignalP"/>
    </source>
</evidence>
<gene>
    <name evidence="2" type="ORF">MOV92_20380</name>
</gene>
<sequence>MKAQSPYRAAGRSKSARLATAAALMLALAGFAHSASAAQWVASGRYQYFSEGVLGSNGSSGCQANQTPTASGDCPADAATGWLPNYNAAVAAADAVEATGVCRLAYQYPSSCRFAGYAIQGVGVSASETFQPGADLPLPCTSGAHAVTYVIFRRVTDSPDGTPDDRGIESDYMADEFTCE</sequence>
<dbReference type="EMBL" id="CP093547">
    <property type="protein sequence ID" value="UNP28810.1"/>
    <property type="molecule type" value="Genomic_DNA"/>
</dbReference>
<dbReference type="RefSeq" id="WP_057944359.1">
    <property type="nucleotide sequence ID" value="NZ_CP011131.1"/>
</dbReference>
<protein>
    <recommendedName>
        <fullName evidence="4">DUF4189 domain-containing protein</fullName>
    </recommendedName>
</protein>
<evidence type="ECO:0000313" key="3">
    <source>
        <dbReference type="Proteomes" id="UP000829194"/>
    </source>
</evidence>
<name>A0ABY3XA00_9GAMM</name>
<keyword evidence="3" id="KW-1185">Reference proteome</keyword>
<evidence type="ECO:0008006" key="4">
    <source>
        <dbReference type="Google" id="ProtNLM"/>
    </source>
</evidence>
<organism evidence="2 3">
    <name type="scientific">Lysobacter gummosus</name>
    <dbReference type="NCBI Taxonomy" id="262324"/>
    <lineage>
        <taxon>Bacteria</taxon>
        <taxon>Pseudomonadati</taxon>
        <taxon>Pseudomonadota</taxon>
        <taxon>Gammaproteobacteria</taxon>
        <taxon>Lysobacterales</taxon>
        <taxon>Lysobacteraceae</taxon>
        <taxon>Lysobacter</taxon>
    </lineage>
</organism>
<feature type="chain" id="PRO_5045778561" description="DUF4189 domain-containing protein" evidence="1">
    <location>
        <begin position="38"/>
        <end position="180"/>
    </location>
</feature>
<keyword evidence="1" id="KW-0732">Signal</keyword>